<feature type="transmembrane region" description="Helical" evidence="1">
    <location>
        <begin position="39"/>
        <end position="58"/>
    </location>
</feature>
<dbReference type="OrthoDB" id="9808748at2"/>
<dbReference type="Gene3D" id="1.20.210.10">
    <property type="entry name" value="Cytochrome c oxidase-like, subunit I domain"/>
    <property type="match status" value="1"/>
</dbReference>
<organism evidence="2 3">
    <name type="scientific">Oharaeibacter diazotrophicus</name>
    <dbReference type="NCBI Taxonomy" id="1920512"/>
    <lineage>
        <taxon>Bacteria</taxon>
        <taxon>Pseudomonadati</taxon>
        <taxon>Pseudomonadota</taxon>
        <taxon>Alphaproteobacteria</taxon>
        <taxon>Hyphomicrobiales</taxon>
        <taxon>Pleomorphomonadaceae</taxon>
        <taxon>Oharaeibacter</taxon>
    </lineage>
</organism>
<dbReference type="InterPro" id="IPR036927">
    <property type="entry name" value="Cyt_c_oxase-like_su1_sf"/>
</dbReference>
<evidence type="ECO:0000256" key="1">
    <source>
        <dbReference type="SAM" id="Phobius"/>
    </source>
</evidence>
<keyword evidence="1" id="KW-0812">Transmembrane</keyword>
<keyword evidence="3" id="KW-1185">Reference proteome</keyword>
<dbReference type="Proteomes" id="UP000294547">
    <property type="component" value="Unassembled WGS sequence"/>
</dbReference>
<reference evidence="2 3" key="1">
    <citation type="submission" date="2019-03" db="EMBL/GenBank/DDBJ databases">
        <title>Genomic Encyclopedia of Type Strains, Phase IV (KMG-IV): sequencing the most valuable type-strain genomes for metagenomic binning, comparative biology and taxonomic classification.</title>
        <authorList>
            <person name="Goeker M."/>
        </authorList>
    </citation>
    <scope>NUCLEOTIDE SEQUENCE [LARGE SCALE GENOMIC DNA]</scope>
    <source>
        <strain evidence="2 3">DSM 102969</strain>
    </source>
</reference>
<keyword evidence="1" id="KW-0472">Membrane</keyword>
<feature type="transmembrane region" description="Helical" evidence="1">
    <location>
        <begin position="98"/>
        <end position="119"/>
    </location>
</feature>
<dbReference type="EMBL" id="SNXY01000007">
    <property type="protein sequence ID" value="TDP84897.1"/>
    <property type="molecule type" value="Genomic_DNA"/>
</dbReference>
<protein>
    <recommendedName>
        <fullName evidence="4">Cytochrome c/quinol oxidase subunit I</fullName>
    </recommendedName>
</protein>
<name>A0A4R6RGH7_9HYPH</name>
<evidence type="ECO:0000313" key="2">
    <source>
        <dbReference type="EMBL" id="TDP84897.1"/>
    </source>
</evidence>
<dbReference type="RefSeq" id="WP_126540792.1">
    <property type="nucleotide sequence ID" value="NZ_BSPM01000004.1"/>
</dbReference>
<proteinExistence type="predicted"/>
<feature type="transmembrane region" description="Helical" evidence="1">
    <location>
        <begin position="7"/>
        <end position="27"/>
    </location>
</feature>
<comment type="caution">
    <text evidence="2">The sequence shown here is derived from an EMBL/GenBank/DDBJ whole genome shotgun (WGS) entry which is preliminary data.</text>
</comment>
<keyword evidence="1" id="KW-1133">Transmembrane helix</keyword>
<gene>
    <name evidence="2" type="ORF">EDD54_1738</name>
</gene>
<evidence type="ECO:0008006" key="4">
    <source>
        <dbReference type="Google" id="ProtNLM"/>
    </source>
</evidence>
<accession>A0A4R6RGH7</accession>
<evidence type="ECO:0000313" key="3">
    <source>
        <dbReference type="Proteomes" id="UP000294547"/>
    </source>
</evidence>
<sequence length="135" mass="14118">MHPTAQLFFKSGILLLLVGMGAGIFMAASHDHTIAGAHAHLNLIGFVVSSVYGTYYALYPAKADGLLPKLHWAGHTLAIVVMFPALAAVLYGRMEFEPIVALSSIVAFLAAVVFAVVVFRPARGGRAGALSPATA</sequence>
<dbReference type="AlphaFoldDB" id="A0A4R6RGH7"/>
<feature type="transmembrane region" description="Helical" evidence="1">
    <location>
        <begin position="70"/>
        <end position="92"/>
    </location>
</feature>